<feature type="domain" description="Cytochrome c" evidence="7">
    <location>
        <begin position="49"/>
        <end position="152"/>
    </location>
</feature>
<dbReference type="Proteomes" id="UP000523196">
    <property type="component" value="Unassembled WGS sequence"/>
</dbReference>
<dbReference type="AlphaFoldDB" id="A0A7W3Y5K0"/>
<dbReference type="SUPFAM" id="SSF46626">
    <property type="entry name" value="Cytochrome c"/>
    <property type="match status" value="1"/>
</dbReference>
<dbReference type="GO" id="GO:0046872">
    <property type="term" value="F:metal ion binding"/>
    <property type="evidence" value="ECO:0007669"/>
    <property type="project" value="UniProtKB-KW"/>
</dbReference>
<dbReference type="PROSITE" id="PS51007">
    <property type="entry name" value="CYTC"/>
    <property type="match status" value="1"/>
</dbReference>
<evidence type="ECO:0000256" key="5">
    <source>
        <dbReference type="SAM" id="MobiDB-lite"/>
    </source>
</evidence>
<keyword evidence="9" id="KW-1185">Reference proteome</keyword>
<feature type="signal peptide" evidence="6">
    <location>
        <begin position="1"/>
        <end position="20"/>
    </location>
</feature>
<evidence type="ECO:0000259" key="7">
    <source>
        <dbReference type="PROSITE" id="PS51007"/>
    </source>
</evidence>
<dbReference type="InterPro" id="IPR036909">
    <property type="entry name" value="Cyt_c-like_dom_sf"/>
</dbReference>
<sequence length="194" mass="20664">MRHRSLLPIVSLSCLFAALAACQPTPPEATAGATPVDPPAPAAPHGEDPLLERGEYLVRMSGCNDCHTAGYAERQGEVDKAEWLTGSPLGYAGPWGTTYASNLRMRVDGMDEAGWLAYTANLRTRPIMPDFLLRAMAEDDRRAIYRFVKSLGPAGAPAPAYLPPGQRPDPPYMQLVLPAAPQEGPAVAASPGGR</sequence>
<keyword evidence="1 4" id="KW-0349">Heme</keyword>
<reference evidence="8 9" key="1">
    <citation type="submission" date="2020-08" db="EMBL/GenBank/DDBJ databases">
        <authorList>
            <person name="Xu S."/>
            <person name="Li A."/>
        </authorList>
    </citation>
    <scope>NUCLEOTIDE SEQUENCE [LARGE SCALE GENOMIC DNA]</scope>
    <source>
        <strain evidence="8 9">119BY6-57</strain>
    </source>
</reference>
<evidence type="ECO:0000313" key="9">
    <source>
        <dbReference type="Proteomes" id="UP000523196"/>
    </source>
</evidence>
<evidence type="ECO:0000313" key="8">
    <source>
        <dbReference type="EMBL" id="MBB1060287.1"/>
    </source>
</evidence>
<feature type="region of interest" description="Disordered" evidence="5">
    <location>
        <begin position="28"/>
        <end position="48"/>
    </location>
</feature>
<organism evidence="8 9">
    <name type="scientific">Marilutibacter spongiae</name>
    <dbReference type="NCBI Taxonomy" id="2025720"/>
    <lineage>
        <taxon>Bacteria</taxon>
        <taxon>Pseudomonadati</taxon>
        <taxon>Pseudomonadota</taxon>
        <taxon>Gammaproteobacteria</taxon>
        <taxon>Lysobacterales</taxon>
        <taxon>Lysobacteraceae</taxon>
        <taxon>Marilutibacter</taxon>
    </lineage>
</organism>
<dbReference type="PROSITE" id="PS51257">
    <property type="entry name" value="PROKAR_LIPOPROTEIN"/>
    <property type="match status" value="1"/>
</dbReference>
<evidence type="ECO:0000256" key="2">
    <source>
        <dbReference type="ARBA" id="ARBA00022723"/>
    </source>
</evidence>
<gene>
    <name evidence="8" type="ORF">H4F98_06825</name>
</gene>
<dbReference type="Gene3D" id="1.10.760.10">
    <property type="entry name" value="Cytochrome c-like domain"/>
    <property type="match status" value="1"/>
</dbReference>
<keyword evidence="2 4" id="KW-0479">Metal-binding</keyword>
<dbReference type="GO" id="GO:0020037">
    <property type="term" value="F:heme binding"/>
    <property type="evidence" value="ECO:0007669"/>
    <property type="project" value="InterPro"/>
</dbReference>
<keyword evidence="3 4" id="KW-0408">Iron</keyword>
<evidence type="ECO:0000256" key="4">
    <source>
        <dbReference type="PROSITE-ProRule" id="PRU00433"/>
    </source>
</evidence>
<feature type="chain" id="PRO_5031506287" evidence="6">
    <location>
        <begin position="21"/>
        <end position="194"/>
    </location>
</feature>
<dbReference type="InterPro" id="IPR009056">
    <property type="entry name" value="Cyt_c-like_dom"/>
</dbReference>
<dbReference type="EMBL" id="JACHTF010000006">
    <property type="protein sequence ID" value="MBB1060287.1"/>
    <property type="molecule type" value="Genomic_DNA"/>
</dbReference>
<dbReference type="RefSeq" id="WP_182686153.1">
    <property type="nucleotide sequence ID" value="NZ_JACHTF010000006.1"/>
</dbReference>
<proteinExistence type="predicted"/>
<protein>
    <submittedName>
        <fullName evidence="8">Cytochrome C</fullName>
    </submittedName>
</protein>
<keyword evidence="6" id="KW-0732">Signal</keyword>
<comment type="caution">
    <text evidence="8">The sequence shown here is derived from an EMBL/GenBank/DDBJ whole genome shotgun (WGS) entry which is preliminary data.</text>
</comment>
<accession>A0A7W3Y5K0</accession>
<evidence type="ECO:0000256" key="1">
    <source>
        <dbReference type="ARBA" id="ARBA00022617"/>
    </source>
</evidence>
<evidence type="ECO:0000256" key="3">
    <source>
        <dbReference type="ARBA" id="ARBA00023004"/>
    </source>
</evidence>
<dbReference type="GO" id="GO:0009055">
    <property type="term" value="F:electron transfer activity"/>
    <property type="evidence" value="ECO:0007669"/>
    <property type="project" value="InterPro"/>
</dbReference>
<evidence type="ECO:0000256" key="6">
    <source>
        <dbReference type="SAM" id="SignalP"/>
    </source>
</evidence>
<name>A0A7W3Y5K0_9GAMM</name>